<keyword evidence="8" id="KW-1185">Reference proteome</keyword>
<dbReference type="Gene3D" id="1.10.357.10">
    <property type="entry name" value="Tetracycline Repressor, domain 2"/>
    <property type="match status" value="1"/>
</dbReference>
<keyword evidence="2 4" id="KW-0238">DNA-binding</keyword>
<dbReference type="SUPFAM" id="SSF46689">
    <property type="entry name" value="Homeodomain-like"/>
    <property type="match status" value="1"/>
</dbReference>
<gene>
    <name evidence="7" type="ORF">CSC94_12490</name>
</gene>
<keyword evidence="3" id="KW-0804">Transcription</keyword>
<sequence length="225" mass="24623">MNSPLDTARASAYDEHRADDDGETTGPMTRAERREAQTARILDAAKKCFVRSGFQGASMHEICKEAEMSPGALYRYFPSKEAIIEAIAEADRRQDADLLAEALANPDIVEGIVQAMMTHMRVSHENNMAPLFTEIRAEALRNPSVLETCECSMSQVHELIFRRIRAAIDAGQIRPAVSVETLMAVMISIGEGIILNDLPAKGVNLAEVEHMVRASVTANLCPVAN</sequence>
<feature type="region of interest" description="Disordered" evidence="5">
    <location>
        <begin position="1"/>
        <end position="32"/>
    </location>
</feature>
<dbReference type="Pfam" id="PF00440">
    <property type="entry name" value="TetR_N"/>
    <property type="match status" value="1"/>
</dbReference>
<reference evidence="7 8" key="1">
    <citation type="submission" date="2017-10" db="EMBL/GenBank/DDBJ databases">
        <title>Sedimentibacterium mangrovi gen. nov., sp. nov., a novel member of family Phyllobacteriacea isolated from mangrove sediment.</title>
        <authorList>
            <person name="Liao H."/>
            <person name="Tian Y."/>
        </authorList>
    </citation>
    <scope>NUCLEOTIDE SEQUENCE [LARGE SCALE GENOMIC DNA]</scope>
    <source>
        <strain evidence="7 8">X9-2-2</strain>
    </source>
</reference>
<evidence type="ECO:0000313" key="8">
    <source>
        <dbReference type="Proteomes" id="UP000221168"/>
    </source>
</evidence>
<comment type="caution">
    <text evidence="7">The sequence shown here is derived from an EMBL/GenBank/DDBJ whole genome shotgun (WGS) entry which is preliminary data.</text>
</comment>
<evidence type="ECO:0000256" key="4">
    <source>
        <dbReference type="PROSITE-ProRule" id="PRU00335"/>
    </source>
</evidence>
<dbReference type="PANTHER" id="PTHR30055">
    <property type="entry name" value="HTH-TYPE TRANSCRIPTIONAL REGULATOR RUTR"/>
    <property type="match status" value="1"/>
</dbReference>
<organism evidence="7 8">
    <name type="scientific">Zhengella mangrovi</name>
    <dbReference type="NCBI Taxonomy" id="1982044"/>
    <lineage>
        <taxon>Bacteria</taxon>
        <taxon>Pseudomonadati</taxon>
        <taxon>Pseudomonadota</taxon>
        <taxon>Alphaproteobacteria</taxon>
        <taxon>Hyphomicrobiales</taxon>
        <taxon>Notoacmeibacteraceae</taxon>
        <taxon>Zhengella</taxon>
    </lineage>
</organism>
<evidence type="ECO:0000256" key="1">
    <source>
        <dbReference type="ARBA" id="ARBA00023015"/>
    </source>
</evidence>
<dbReference type="PANTHER" id="PTHR30055:SF223">
    <property type="entry name" value="HTH-TYPE TRANSCRIPTIONAL REGULATOR UIDR"/>
    <property type="match status" value="1"/>
</dbReference>
<evidence type="ECO:0000256" key="2">
    <source>
        <dbReference type="ARBA" id="ARBA00023125"/>
    </source>
</evidence>
<keyword evidence="1" id="KW-0805">Transcription regulation</keyword>
<dbReference type="InterPro" id="IPR050109">
    <property type="entry name" value="HTH-type_TetR-like_transc_reg"/>
</dbReference>
<dbReference type="GO" id="GO:0003700">
    <property type="term" value="F:DNA-binding transcription factor activity"/>
    <property type="evidence" value="ECO:0007669"/>
    <property type="project" value="TreeGrafter"/>
</dbReference>
<feature type="DNA-binding region" description="H-T-H motif" evidence="4">
    <location>
        <begin position="58"/>
        <end position="77"/>
    </location>
</feature>
<dbReference type="InterPro" id="IPR001647">
    <property type="entry name" value="HTH_TetR"/>
</dbReference>
<dbReference type="InterPro" id="IPR036271">
    <property type="entry name" value="Tet_transcr_reg_TetR-rel_C_sf"/>
</dbReference>
<dbReference type="PROSITE" id="PS50977">
    <property type="entry name" value="HTH_TETR_2"/>
    <property type="match status" value="1"/>
</dbReference>
<dbReference type="Gene3D" id="1.10.10.60">
    <property type="entry name" value="Homeodomain-like"/>
    <property type="match status" value="1"/>
</dbReference>
<dbReference type="OrthoDB" id="9802802at2"/>
<dbReference type="EMBL" id="PDVP01000006">
    <property type="protein sequence ID" value="PHP66909.1"/>
    <property type="molecule type" value="Genomic_DNA"/>
</dbReference>
<dbReference type="RefSeq" id="WP_099306676.1">
    <property type="nucleotide sequence ID" value="NZ_PDVP01000006.1"/>
</dbReference>
<feature type="domain" description="HTH tetR-type" evidence="6">
    <location>
        <begin position="35"/>
        <end position="95"/>
    </location>
</feature>
<protein>
    <recommendedName>
        <fullName evidence="6">HTH tetR-type domain-containing protein</fullName>
    </recommendedName>
</protein>
<dbReference type="AlphaFoldDB" id="A0A2G1QN57"/>
<evidence type="ECO:0000256" key="5">
    <source>
        <dbReference type="SAM" id="MobiDB-lite"/>
    </source>
</evidence>
<proteinExistence type="predicted"/>
<dbReference type="FunFam" id="1.10.10.60:FF:000141">
    <property type="entry name" value="TetR family transcriptional regulator"/>
    <property type="match status" value="1"/>
</dbReference>
<dbReference type="InterPro" id="IPR009057">
    <property type="entry name" value="Homeodomain-like_sf"/>
</dbReference>
<dbReference type="GO" id="GO:0000976">
    <property type="term" value="F:transcription cis-regulatory region binding"/>
    <property type="evidence" value="ECO:0007669"/>
    <property type="project" value="TreeGrafter"/>
</dbReference>
<name>A0A2G1QN57_9HYPH</name>
<dbReference type="Proteomes" id="UP000221168">
    <property type="component" value="Unassembled WGS sequence"/>
</dbReference>
<evidence type="ECO:0000313" key="7">
    <source>
        <dbReference type="EMBL" id="PHP66909.1"/>
    </source>
</evidence>
<dbReference type="PRINTS" id="PR00455">
    <property type="entry name" value="HTHTETR"/>
</dbReference>
<evidence type="ECO:0000256" key="3">
    <source>
        <dbReference type="ARBA" id="ARBA00023163"/>
    </source>
</evidence>
<dbReference type="SUPFAM" id="SSF48498">
    <property type="entry name" value="Tetracyclin repressor-like, C-terminal domain"/>
    <property type="match status" value="1"/>
</dbReference>
<accession>A0A2G1QN57</accession>
<evidence type="ECO:0000259" key="6">
    <source>
        <dbReference type="PROSITE" id="PS50977"/>
    </source>
</evidence>